<organism evidence="2">
    <name type="scientific">Schizophyllum commune (strain H4-8 / FGSC 9210)</name>
    <name type="common">Split gill fungus</name>
    <dbReference type="NCBI Taxonomy" id="578458"/>
    <lineage>
        <taxon>Eukaryota</taxon>
        <taxon>Fungi</taxon>
        <taxon>Dikarya</taxon>
        <taxon>Basidiomycota</taxon>
        <taxon>Agaricomycotina</taxon>
        <taxon>Agaricomycetes</taxon>
        <taxon>Agaricomycetidae</taxon>
        <taxon>Agaricales</taxon>
        <taxon>Schizophyllaceae</taxon>
        <taxon>Schizophyllum</taxon>
    </lineage>
</organism>
<sequence>MLASAASFSASSRRSLAVGFQHVLAVIAKRNAALRLTAAELSEELDAELAITSAAISRSLNSVFLDSDPYSHDAVMLIDAAPPTPAIDTMPAVCLSAGTAARRRRRVAYSLAPSSRSIPNGADVCSWQEALSPMPPVHRDPIDATNSLHRHAHSASTVASLSSAGSSDSSTFYSTANSITTADSSTSSLLAHRDFATSLFSLRSRPKDYPTSRLAVVVDVEVQTVADFTLQDQTF</sequence>
<dbReference type="HOGENOM" id="CLU_1180798_0_0_1"/>
<dbReference type="Proteomes" id="UP000007431">
    <property type="component" value="Unassembled WGS sequence"/>
</dbReference>
<gene>
    <name evidence="1" type="ORF">SCHCODRAFT_107974</name>
</gene>
<evidence type="ECO:0000313" key="2">
    <source>
        <dbReference type="Proteomes" id="UP000007431"/>
    </source>
</evidence>
<accession>D8Q0N5</accession>
<dbReference type="RefSeq" id="XP_003032682.1">
    <property type="nucleotide sequence ID" value="XM_003032636.1"/>
</dbReference>
<reference evidence="1 2" key="1">
    <citation type="journal article" date="2010" name="Nat. Biotechnol.">
        <title>Genome sequence of the model mushroom Schizophyllum commune.</title>
        <authorList>
            <person name="Ohm R.A."/>
            <person name="de Jong J.F."/>
            <person name="Lugones L.G."/>
            <person name="Aerts A."/>
            <person name="Kothe E."/>
            <person name="Stajich J.E."/>
            <person name="de Vries R.P."/>
            <person name="Record E."/>
            <person name="Levasseur A."/>
            <person name="Baker S.E."/>
            <person name="Bartholomew K.A."/>
            <person name="Coutinho P.M."/>
            <person name="Erdmann S."/>
            <person name="Fowler T.J."/>
            <person name="Gathman A.C."/>
            <person name="Lombard V."/>
            <person name="Henrissat B."/>
            <person name="Knabe N."/>
            <person name="Kuees U."/>
            <person name="Lilly W.W."/>
            <person name="Lindquist E."/>
            <person name="Lucas S."/>
            <person name="Magnuson J.K."/>
            <person name="Piumi F."/>
            <person name="Raudaskoski M."/>
            <person name="Salamov A."/>
            <person name="Schmutz J."/>
            <person name="Schwarze F.W.M.R."/>
            <person name="vanKuyk P.A."/>
            <person name="Horton J.S."/>
            <person name="Grigoriev I.V."/>
            <person name="Woesten H.A.B."/>
        </authorList>
    </citation>
    <scope>NUCLEOTIDE SEQUENCE [LARGE SCALE GENOMIC DNA]</scope>
    <source>
        <strain evidence="2">H4-8 / FGSC 9210</strain>
    </source>
</reference>
<evidence type="ECO:0000313" key="1">
    <source>
        <dbReference type="EMBL" id="EFI97779.1"/>
    </source>
</evidence>
<dbReference type="VEuPathDB" id="FungiDB:SCHCODRAFT_02699043"/>
<dbReference type="AlphaFoldDB" id="D8Q0N5"/>
<feature type="non-terminal residue" evidence="1">
    <location>
        <position position="235"/>
    </location>
</feature>
<dbReference type="EMBL" id="GL377305">
    <property type="protein sequence ID" value="EFI97779.1"/>
    <property type="molecule type" value="Genomic_DNA"/>
</dbReference>
<dbReference type="GeneID" id="9595554"/>
<name>D8Q0N5_SCHCM</name>
<dbReference type="InParanoid" id="D8Q0N5"/>
<protein>
    <submittedName>
        <fullName evidence="1">Uncharacterized protein</fullName>
    </submittedName>
</protein>
<dbReference type="OrthoDB" id="10431988at2759"/>
<dbReference type="KEGG" id="scm:SCHCO_02699043"/>
<keyword evidence="2" id="KW-1185">Reference proteome</keyword>
<proteinExistence type="predicted"/>